<protein>
    <recommendedName>
        <fullName evidence="1">Reverse transcriptase domain-containing protein</fullName>
    </recommendedName>
</protein>
<gene>
    <name evidence="2" type="ORF">PHMEG_00035195</name>
</gene>
<evidence type="ECO:0000313" key="3">
    <source>
        <dbReference type="Proteomes" id="UP000198211"/>
    </source>
</evidence>
<dbReference type="InterPro" id="IPR051320">
    <property type="entry name" value="Viral_Replic_Matur_Polypro"/>
</dbReference>
<feature type="domain" description="Reverse transcriptase" evidence="1">
    <location>
        <begin position="7"/>
        <end position="83"/>
    </location>
</feature>
<dbReference type="InterPro" id="IPR043128">
    <property type="entry name" value="Rev_trsase/Diguanyl_cyclase"/>
</dbReference>
<dbReference type="Gene3D" id="3.30.70.270">
    <property type="match status" value="1"/>
</dbReference>
<dbReference type="OrthoDB" id="105681at2759"/>
<evidence type="ECO:0000259" key="1">
    <source>
        <dbReference type="Pfam" id="PF00078"/>
    </source>
</evidence>
<dbReference type="Gene3D" id="3.10.10.10">
    <property type="entry name" value="HIV Type 1 Reverse Transcriptase, subunit A, domain 1"/>
    <property type="match status" value="1"/>
</dbReference>
<dbReference type="Pfam" id="PF00078">
    <property type="entry name" value="RVT_1"/>
    <property type="match status" value="1"/>
</dbReference>
<evidence type="ECO:0000313" key="2">
    <source>
        <dbReference type="EMBL" id="OWY94938.1"/>
    </source>
</evidence>
<dbReference type="AlphaFoldDB" id="A0A225UPN1"/>
<organism evidence="2 3">
    <name type="scientific">Phytophthora megakarya</name>
    <dbReference type="NCBI Taxonomy" id="4795"/>
    <lineage>
        <taxon>Eukaryota</taxon>
        <taxon>Sar</taxon>
        <taxon>Stramenopiles</taxon>
        <taxon>Oomycota</taxon>
        <taxon>Peronosporomycetes</taxon>
        <taxon>Peronosporales</taxon>
        <taxon>Peronosporaceae</taxon>
        <taxon>Phytophthora</taxon>
    </lineage>
</organism>
<dbReference type="Proteomes" id="UP000198211">
    <property type="component" value="Unassembled WGS sequence"/>
</dbReference>
<comment type="caution">
    <text evidence="2">The sequence shown here is derived from an EMBL/GenBank/DDBJ whole genome shotgun (WGS) entry which is preliminary data.</text>
</comment>
<name>A0A225UPN1_9STRA</name>
<dbReference type="InterPro" id="IPR000477">
    <property type="entry name" value="RT_dom"/>
</dbReference>
<sequence length="112" mass="12705">MINAVTAIMEYSMPLVDDLLTELENYLWFCSLDAASGFWAIMMTMRARKISAFVCALGHFEWLRMPFGISVSFTKSIFCLSKVDFLSHEVSPEGIRADPKKMTAITKLPFPK</sequence>
<dbReference type="PANTHER" id="PTHR33064">
    <property type="entry name" value="POL PROTEIN"/>
    <property type="match status" value="1"/>
</dbReference>
<reference evidence="3" key="1">
    <citation type="submission" date="2017-03" db="EMBL/GenBank/DDBJ databases">
        <title>Phytopthora megakarya and P. palmivora, two closely related causual agents of cacao black pod achieved similar genome size and gene model numbers by different mechanisms.</title>
        <authorList>
            <person name="Ali S."/>
            <person name="Shao J."/>
            <person name="Larry D.J."/>
            <person name="Kronmiller B."/>
            <person name="Shen D."/>
            <person name="Strem M.D."/>
            <person name="Melnick R.L."/>
            <person name="Guiltinan M.J."/>
            <person name="Tyler B.M."/>
            <person name="Meinhardt L.W."/>
            <person name="Bailey B.A."/>
        </authorList>
    </citation>
    <scope>NUCLEOTIDE SEQUENCE [LARGE SCALE GENOMIC DNA]</scope>
    <source>
        <strain evidence="3">zdho120</strain>
    </source>
</reference>
<dbReference type="PANTHER" id="PTHR33064:SF37">
    <property type="entry name" value="RIBONUCLEASE H"/>
    <property type="match status" value="1"/>
</dbReference>
<dbReference type="EMBL" id="NBNE01013624">
    <property type="protein sequence ID" value="OWY94938.1"/>
    <property type="molecule type" value="Genomic_DNA"/>
</dbReference>
<accession>A0A225UPN1</accession>
<dbReference type="InterPro" id="IPR043502">
    <property type="entry name" value="DNA/RNA_pol_sf"/>
</dbReference>
<proteinExistence type="predicted"/>
<dbReference type="SUPFAM" id="SSF56672">
    <property type="entry name" value="DNA/RNA polymerases"/>
    <property type="match status" value="1"/>
</dbReference>
<keyword evidence="3" id="KW-1185">Reference proteome</keyword>